<protein>
    <submittedName>
        <fullName evidence="3">Kelch motif-containing protein</fullName>
    </submittedName>
</protein>
<dbReference type="PANTHER" id="PTHR46344:SF27">
    <property type="entry name" value="KELCH REPEAT SUPERFAMILY PROTEIN"/>
    <property type="match status" value="1"/>
</dbReference>
<dbReference type="InterPro" id="IPR015915">
    <property type="entry name" value="Kelch-typ_b-propeller"/>
</dbReference>
<accession>A0A1H4M8L1</accession>
<dbReference type="InterPro" id="IPR006652">
    <property type="entry name" value="Kelch_1"/>
</dbReference>
<dbReference type="Proteomes" id="UP000183561">
    <property type="component" value="Unassembled WGS sequence"/>
</dbReference>
<dbReference type="Gene3D" id="2.120.10.80">
    <property type="entry name" value="Kelch-type beta propeller"/>
    <property type="match status" value="1"/>
</dbReference>
<evidence type="ECO:0000313" key="3">
    <source>
        <dbReference type="EMBL" id="SEB78712.1"/>
    </source>
</evidence>
<dbReference type="AlphaFoldDB" id="A0A1H4M8L1"/>
<name>A0A1H4M8L1_9NOCA</name>
<dbReference type="SMART" id="SM00612">
    <property type="entry name" value="Kelch"/>
    <property type="match status" value="3"/>
</dbReference>
<evidence type="ECO:0000256" key="1">
    <source>
        <dbReference type="ARBA" id="ARBA00022441"/>
    </source>
</evidence>
<gene>
    <name evidence="3" type="ORF">SAMN04490239_1658</name>
</gene>
<reference evidence="4" key="1">
    <citation type="submission" date="2016-10" db="EMBL/GenBank/DDBJ databases">
        <authorList>
            <person name="Varghese N."/>
            <person name="Submissions S."/>
        </authorList>
    </citation>
    <scope>NUCLEOTIDE SEQUENCE [LARGE SCALE GENOMIC DNA]</scope>
    <source>
        <strain evidence="4">DSM 44498</strain>
    </source>
</reference>
<dbReference type="SUPFAM" id="SSF117281">
    <property type="entry name" value="Kelch motif"/>
    <property type="match status" value="1"/>
</dbReference>
<organism evidence="3 4">
    <name type="scientific">Rhodococcus koreensis</name>
    <dbReference type="NCBI Taxonomy" id="99653"/>
    <lineage>
        <taxon>Bacteria</taxon>
        <taxon>Bacillati</taxon>
        <taxon>Actinomycetota</taxon>
        <taxon>Actinomycetes</taxon>
        <taxon>Mycobacteriales</taxon>
        <taxon>Nocardiaceae</taxon>
        <taxon>Rhodococcus</taxon>
    </lineage>
</organism>
<dbReference type="EMBL" id="FNSV01000005">
    <property type="protein sequence ID" value="SEB78712.1"/>
    <property type="molecule type" value="Genomic_DNA"/>
</dbReference>
<keyword evidence="2" id="KW-0677">Repeat</keyword>
<keyword evidence="1" id="KW-0880">Kelch repeat</keyword>
<evidence type="ECO:0000256" key="2">
    <source>
        <dbReference type="ARBA" id="ARBA00022737"/>
    </source>
</evidence>
<evidence type="ECO:0000313" key="4">
    <source>
        <dbReference type="Proteomes" id="UP000183561"/>
    </source>
</evidence>
<sequence>MDLPPLNEPRAAGAAAVVGDRIVVAGGQANGALVPTTEVFDGTKWTTVSDIPTPREHLAGVSDGTYFYAIGGRDLASDQNTAAVERFDPAAGTWTTLPAMPTPRGGLGAAFIDGRIVAVGGEQPTRVLSTVEAYDVASGTWSPLPPMPSGAHGMSVATVGHTVYAIGGALRPTHAESTATAQALDFW</sequence>
<proteinExistence type="predicted"/>
<dbReference type="Pfam" id="PF24681">
    <property type="entry name" value="Kelch_KLHDC2_KLHL20_DRC7"/>
    <property type="match status" value="1"/>
</dbReference>
<keyword evidence="4" id="KW-1185">Reference proteome</keyword>
<dbReference type="PANTHER" id="PTHR46344">
    <property type="entry name" value="OS02G0202900 PROTEIN"/>
    <property type="match status" value="1"/>
</dbReference>